<gene>
    <name evidence="2" type="ORF">GL300_05200</name>
</gene>
<feature type="domain" description="Cupin type-2" evidence="1">
    <location>
        <begin position="48"/>
        <end position="112"/>
    </location>
</feature>
<dbReference type="InterPro" id="IPR014710">
    <property type="entry name" value="RmlC-like_jellyroll"/>
</dbReference>
<dbReference type="Gene3D" id="2.60.120.10">
    <property type="entry name" value="Jelly Rolls"/>
    <property type="match status" value="1"/>
</dbReference>
<dbReference type="Pfam" id="PF07883">
    <property type="entry name" value="Cupin_2"/>
    <property type="match status" value="1"/>
</dbReference>
<dbReference type="EMBL" id="WMIG01000001">
    <property type="protein sequence ID" value="MTH58603.1"/>
    <property type="molecule type" value="Genomic_DNA"/>
</dbReference>
<evidence type="ECO:0000313" key="3">
    <source>
        <dbReference type="Proteomes" id="UP000449846"/>
    </source>
</evidence>
<dbReference type="InterPro" id="IPR013096">
    <property type="entry name" value="Cupin_2"/>
</dbReference>
<sequence>MGERDLSDGAIYLPPGEGRAYALGSMTAVFKADEEETGARYSISEWWLEPHSTGPGAHAHDANDEIFYVIEGTATLLVGAQWLEAPKGTFLRIPAGTVHDFENRSAARAGLLNLFIPGGFERNMPAIVDWFRNNPG</sequence>
<organism evidence="2 3">
    <name type="scientific">Paracoccus litorisediminis</name>
    <dbReference type="NCBI Taxonomy" id="2006130"/>
    <lineage>
        <taxon>Bacteria</taxon>
        <taxon>Pseudomonadati</taxon>
        <taxon>Pseudomonadota</taxon>
        <taxon>Alphaproteobacteria</taxon>
        <taxon>Rhodobacterales</taxon>
        <taxon>Paracoccaceae</taxon>
        <taxon>Paracoccus</taxon>
    </lineage>
</organism>
<dbReference type="PANTHER" id="PTHR36440">
    <property type="entry name" value="PUTATIVE (AFU_ORTHOLOGUE AFUA_8G07350)-RELATED"/>
    <property type="match status" value="1"/>
</dbReference>
<dbReference type="InterPro" id="IPR053146">
    <property type="entry name" value="QDO-like"/>
</dbReference>
<name>A0A844HFP6_9RHOB</name>
<reference evidence="2 3" key="1">
    <citation type="submission" date="2019-11" db="EMBL/GenBank/DDBJ databases">
        <authorList>
            <person name="Dong K."/>
        </authorList>
    </citation>
    <scope>NUCLEOTIDE SEQUENCE [LARGE SCALE GENOMIC DNA]</scope>
    <source>
        <strain evidence="2 3">NBRC 112902</strain>
    </source>
</reference>
<dbReference type="AlphaFoldDB" id="A0A844HFP6"/>
<keyword evidence="3" id="KW-1185">Reference proteome</keyword>
<dbReference type="OrthoDB" id="6058at2"/>
<dbReference type="SUPFAM" id="SSF51182">
    <property type="entry name" value="RmlC-like cupins"/>
    <property type="match status" value="1"/>
</dbReference>
<dbReference type="Proteomes" id="UP000449846">
    <property type="component" value="Unassembled WGS sequence"/>
</dbReference>
<comment type="caution">
    <text evidence="2">The sequence shown here is derived from an EMBL/GenBank/DDBJ whole genome shotgun (WGS) entry which is preliminary data.</text>
</comment>
<dbReference type="PANTHER" id="PTHR36440:SF1">
    <property type="entry name" value="PUTATIVE (AFU_ORTHOLOGUE AFUA_8G07350)-RELATED"/>
    <property type="match status" value="1"/>
</dbReference>
<evidence type="ECO:0000259" key="1">
    <source>
        <dbReference type="Pfam" id="PF07883"/>
    </source>
</evidence>
<evidence type="ECO:0000313" key="2">
    <source>
        <dbReference type="EMBL" id="MTH58603.1"/>
    </source>
</evidence>
<dbReference type="InterPro" id="IPR011051">
    <property type="entry name" value="RmlC_Cupin_sf"/>
</dbReference>
<dbReference type="RefSeq" id="WP_155038468.1">
    <property type="nucleotide sequence ID" value="NZ_JBHGCD010000001.1"/>
</dbReference>
<proteinExistence type="predicted"/>
<accession>A0A844HFP6</accession>
<protein>
    <submittedName>
        <fullName evidence="2">Cupin domain-containing protein</fullName>
    </submittedName>
</protein>